<dbReference type="KEGG" id="jde:Jden_2226"/>
<evidence type="ECO:0000256" key="5">
    <source>
        <dbReference type="SAM" id="Phobius"/>
    </source>
</evidence>
<keyword evidence="4" id="KW-0460">Magnesium</keyword>
<organism evidence="6 7">
    <name type="scientific">Jonesia denitrificans (strain ATCC 14870 / DSM 20603 / BCRC 15368 / CIP 55.134 / JCM 11481 / NBRC 15587 / NCTC 10816 / Prevot 55134)</name>
    <name type="common">Listeria denitrificans</name>
    <dbReference type="NCBI Taxonomy" id="471856"/>
    <lineage>
        <taxon>Bacteria</taxon>
        <taxon>Bacillati</taxon>
        <taxon>Actinomycetota</taxon>
        <taxon>Actinomycetes</taxon>
        <taxon>Micrococcales</taxon>
        <taxon>Jonesiaceae</taxon>
        <taxon>Jonesia</taxon>
    </lineage>
</organism>
<evidence type="ECO:0000256" key="2">
    <source>
        <dbReference type="ARBA" id="ARBA00022723"/>
    </source>
</evidence>
<accession>C7R1M8</accession>
<dbReference type="GO" id="GO:0016787">
    <property type="term" value="F:hydrolase activity"/>
    <property type="evidence" value="ECO:0007669"/>
    <property type="project" value="UniProtKB-KW"/>
</dbReference>
<dbReference type="HOGENOM" id="CLU_052657_1_0_11"/>
<dbReference type="NCBIfam" id="TIGR01488">
    <property type="entry name" value="HAD-SF-IB"/>
    <property type="match status" value="1"/>
</dbReference>
<evidence type="ECO:0000313" key="6">
    <source>
        <dbReference type="EMBL" id="ACV09863.1"/>
    </source>
</evidence>
<dbReference type="Gene3D" id="1.20.1440.100">
    <property type="entry name" value="SG protein - dephosphorylation function"/>
    <property type="match status" value="1"/>
</dbReference>
<dbReference type="InterPro" id="IPR006385">
    <property type="entry name" value="HAD_hydro_SerB1"/>
</dbReference>
<dbReference type="InterPro" id="IPR036412">
    <property type="entry name" value="HAD-like_sf"/>
</dbReference>
<dbReference type="InterPro" id="IPR050582">
    <property type="entry name" value="HAD-like_SerB"/>
</dbReference>
<dbReference type="EMBL" id="CP001706">
    <property type="protein sequence ID" value="ACV09863.1"/>
    <property type="molecule type" value="Genomic_DNA"/>
</dbReference>
<dbReference type="SUPFAM" id="SSF56784">
    <property type="entry name" value="HAD-like"/>
    <property type="match status" value="1"/>
</dbReference>
<evidence type="ECO:0000256" key="4">
    <source>
        <dbReference type="ARBA" id="ARBA00022842"/>
    </source>
</evidence>
<dbReference type="Gene3D" id="3.40.50.1000">
    <property type="entry name" value="HAD superfamily/HAD-like"/>
    <property type="match status" value="1"/>
</dbReference>
<keyword evidence="7" id="KW-1185">Reference proteome</keyword>
<protein>
    <submittedName>
        <fullName evidence="6">HAD-superfamily subfamily IB hydrolase, TIGR01490</fullName>
    </submittedName>
</protein>
<dbReference type="Pfam" id="PF12710">
    <property type="entry name" value="HAD"/>
    <property type="match status" value="1"/>
</dbReference>
<keyword evidence="5" id="KW-0812">Transmembrane</keyword>
<sequence>MAETTPTPHPATTPPHARGRARTAAFFDLDKTIIATSSAAAFSAPFYRGGLISRTAALRSAYAHFLFMMGGASESQTERLRANLSTLVTGWPVEQVTAIVADTLHQYIDPVVYAEALDLIDAHRSAGRDVIIVSASGSELVAPIASLLGADDYIATHMQIVDGHYTGLIDFYAYGPHKATAIEELAQVCGYDLTASYAYSDSITDAPMLTTVGHAYTVNPDRALRKLAQENHWGILTFRRPVALRRRGRRSALLGGMLLAAGITALFLAMRARRRARQSRSA</sequence>
<dbReference type="PANTHER" id="PTHR43344:SF13">
    <property type="entry name" value="PHOSPHATASE RV3661-RELATED"/>
    <property type="match status" value="1"/>
</dbReference>
<dbReference type="AlphaFoldDB" id="C7R1M8"/>
<gene>
    <name evidence="6" type="ordered locus">Jden_2226</name>
</gene>
<dbReference type="InterPro" id="IPR023214">
    <property type="entry name" value="HAD_sf"/>
</dbReference>
<feature type="transmembrane region" description="Helical" evidence="5">
    <location>
        <begin position="252"/>
        <end position="270"/>
    </location>
</feature>
<name>C7R1M8_JONDD</name>
<dbReference type="STRING" id="471856.Jden_2226"/>
<dbReference type="RefSeq" id="WP_015772491.1">
    <property type="nucleotide sequence ID" value="NC_013174.1"/>
</dbReference>
<dbReference type="PANTHER" id="PTHR43344">
    <property type="entry name" value="PHOSPHOSERINE PHOSPHATASE"/>
    <property type="match status" value="1"/>
</dbReference>
<proteinExistence type="inferred from homology"/>
<evidence type="ECO:0000256" key="3">
    <source>
        <dbReference type="ARBA" id="ARBA00022801"/>
    </source>
</evidence>
<evidence type="ECO:0000313" key="7">
    <source>
        <dbReference type="Proteomes" id="UP000000628"/>
    </source>
</evidence>
<dbReference type="GO" id="GO:0046872">
    <property type="term" value="F:metal ion binding"/>
    <property type="evidence" value="ECO:0007669"/>
    <property type="project" value="UniProtKB-KW"/>
</dbReference>
<keyword evidence="3 6" id="KW-0378">Hydrolase</keyword>
<dbReference type="Proteomes" id="UP000000628">
    <property type="component" value="Chromosome"/>
</dbReference>
<comment type="similarity">
    <text evidence="1">Belongs to the HAD-like hydrolase superfamily. SerB family.</text>
</comment>
<dbReference type="eggNOG" id="COG0560">
    <property type="taxonomic scope" value="Bacteria"/>
</dbReference>
<evidence type="ECO:0000256" key="1">
    <source>
        <dbReference type="ARBA" id="ARBA00009184"/>
    </source>
</evidence>
<keyword evidence="5" id="KW-1133">Transmembrane helix</keyword>
<keyword evidence="5" id="KW-0472">Membrane</keyword>
<reference evidence="6 7" key="1">
    <citation type="journal article" date="2009" name="Stand. Genomic Sci.">
        <title>Complete genome sequence of Jonesia denitrificans type strain (Prevot 55134).</title>
        <authorList>
            <person name="Pukall R."/>
            <person name="Gehrich-Schroter G."/>
            <person name="Lapidus A."/>
            <person name="Nolan M."/>
            <person name="Glavina Del Rio T."/>
            <person name="Lucas S."/>
            <person name="Chen F."/>
            <person name="Tice H."/>
            <person name="Pitluck S."/>
            <person name="Cheng J.F."/>
            <person name="Copeland A."/>
            <person name="Saunders E."/>
            <person name="Brettin T."/>
            <person name="Detter J.C."/>
            <person name="Bruce D."/>
            <person name="Goodwin L."/>
            <person name="Pati A."/>
            <person name="Ivanova N."/>
            <person name="Mavromatis K."/>
            <person name="Ovchinnikova G."/>
            <person name="Chen A."/>
            <person name="Palaniappan K."/>
            <person name="Land M."/>
            <person name="Hauser L."/>
            <person name="Chang Y.J."/>
            <person name="Jeffries C.D."/>
            <person name="Chain P."/>
            <person name="Goker M."/>
            <person name="Bristow J."/>
            <person name="Eisen J.A."/>
            <person name="Markowitz V."/>
            <person name="Hugenholtz P."/>
            <person name="Kyrpides N.C."/>
            <person name="Klenk H.P."/>
            <person name="Han C."/>
        </authorList>
    </citation>
    <scope>NUCLEOTIDE SEQUENCE [LARGE SCALE GENOMIC DNA]</scope>
    <source>
        <strain evidence="7">ATCC 14870 / DSM 20603 / BCRC 15368 / CIP 55.134 / JCM 11481 / NBRC 15587 / NCTC 10816 / Prevot 55134</strain>
    </source>
</reference>
<dbReference type="NCBIfam" id="TIGR01490">
    <property type="entry name" value="HAD-SF-IB-hyp1"/>
    <property type="match status" value="1"/>
</dbReference>
<dbReference type="CDD" id="cd02612">
    <property type="entry name" value="HAD_PGPPase"/>
    <property type="match status" value="1"/>
</dbReference>
<keyword evidence="2" id="KW-0479">Metal-binding</keyword>
<dbReference type="OrthoDB" id="25607at2"/>